<accession>A0ACB6FRL0</accession>
<dbReference type="EMBL" id="PDWZ02000004">
    <property type="protein sequence ID" value="KAB2107038.1"/>
    <property type="molecule type" value="Genomic_DNA"/>
</dbReference>
<name>A0ACB6FRL0_9PLEO</name>
<keyword evidence="2" id="KW-1185">Reference proteome</keyword>
<dbReference type="Proteomes" id="UP000293547">
    <property type="component" value="Unassembled WGS sequence"/>
</dbReference>
<evidence type="ECO:0000313" key="1">
    <source>
        <dbReference type="EMBL" id="KAB2107038.1"/>
    </source>
</evidence>
<gene>
    <name evidence="1" type="ORF">AG0111_0g4724</name>
</gene>
<evidence type="ECO:0000313" key="2">
    <source>
        <dbReference type="Proteomes" id="UP000293547"/>
    </source>
</evidence>
<comment type="caution">
    <text evidence="1">The sequence shown here is derived from an EMBL/GenBank/DDBJ whole genome shotgun (WGS) entry which is preliminary data.</text>
</comment>
<organism evidence="1 2">
    <name type="scientific">Alternaria gaisen</name>
    <dbReference type="NCBI Taxonomy" id="167740"/>
    <lineage>
        <taxon>Eukaryota</taxon>
        <taxon>Fungi</taxon>
        <taxon>Dikarya</taxon>
        <taxon>Ascomycota</taxon>
        <taxon>Pezizomycotina</taxon>
        <taxon>Dothideomycetes</taxon>
        <taxon>Pleosporomycetidae</taxon>
        <taxon>Pleosporales</taxon>
        <taxon>Pleosporineae</taxon>
        <taxon>Pleosporaceae</taxon>
        <taxon>Alternaria</taxon>
        <taxon>Alternaria sect. Alternaria</taxon>
    </lineage>
</organism>
<proteinExistence type="predicted"/>
<sequence>MANTAQKPKPKPKPKSTSRPKPKPGARDVRVGGKSLPKNLAEKAARKTPKTPGINKNGTTRKKRRFKPGTVALREIRKYQRSTDLLIRKLPFSRLVREICNDFITGYRWAAEAIMAMQEIAETFLVSYFEDLNFNAIHAKRITIMYKDSKLAQHYYRKYDERR</sequence>
<reference evidence="1 2" key="1">
    <citation type="journal article" date="2019" name="bioRxiv">
        <title>Genomics, evolutionary history and diagnostics of the Alternaria alternata species group including apple and Asian pear pathotypes.</title>
        <authorList>
            <person name="Armitage A.D."/>
            <person name="Cockerton H.M."/>
            <person name="Sreenivasaprasad S."/>
            <person name="Woodhall J.W."/>
            <person name="Lane C.R."/>
            <person name="Harrison R.J."/>
            <person name="Clarkson J.P."/>
        </authorList>
    </citation>
    <scope>NUCLEOTIDE SEQUENCE [LARGE SCALE GENOMIC DNA]</scope>
    <source>
        <strain evidence="1 2">FERA 650</strain>
    </source>
</reference>
<protein>
    <submittedName>
        <fullName evidence="1">Uncharacterized protein</fullName>
    </submittedName>
</protein>